<reference evidence="1" key="1">
    <citation type="submission" date="2020-08" db="EMBL/GenBank/DDBJ databases">
        <title>Multicomponent nature underlies the extraordinary mechanical properties of spider dragline silk.</title>
        <authorList>
            <person name="Kono N."/>
            <person name="Nakamura H."/>
            <person name="Mori M."/>
            <person name="Yoshida Y."/>
            <person name="Ohtoshi R."/>
            <person name="Malay A.D."/>
            <person name="Moran D.A.P."/>
            <person name="Tomita M."/>
            <person name="Numata K."/>
            <person name="Arakawa K."/>
        </authorList>
    </citation>
    <scope>NUCLEOTIDE SEQUENCE</scope>
</reference>
<accession>A0A8X6RUL0</accession>
<dbReference type="Proteomes" id="UP000887159">
    <property type="component" value="Unassembled WGS sequence"/>
</dbReference>
<dbReference type="AlphaFoldDB" id="A0A8X6RUL0"/>
<evidence type="ECO:0000313" key="2">
    <source>
        <dbReference type="Proteomes" id="UP000887159"/>
    </source>
</evidence>
<organism evidence="1 2">
    <name type="scientific">Trichonephila clavipes</name>
    <name type="common">Golden silk orbweaver</name>
    <name type="synonym">Nephila clavipes</name>
    <dbReference type="NCBI Taxonomy" id="2585209"/>
    <lineage>
        <taxon>Eukaryota</taxon>
        <taxon>Metazoa</taxon>
        <taxon>Ecdysozoa</taxon>
        <taxon>Arthropoda</taxon>
        <taxon>Chelicerata</taxon>
        <taxon>Arachnida</taxon>
        <taxon>Araneae</taxon>
        <taxon>Araneomorphae</taxon>
        <taxon>Entelegynae</taxon>
        <taxon>Araneoidea</taxon>
        <taxon>Nephilidae</taxon>
        <taxon>Trichonephila</taxon>
    </lineage>
</organism>
<protein>
    <submittedName>
        <fullName evidence="1">Uncharacterized protein</fullName>
    </submittedName>
</protein>
<gene>
    <name evidence="1" type="ORF">TNCV_456701</name>
</gene>
<dbReference type="EMBL" id="BMAU01021200">
    <property type="protein sequence ID" value="GFX97791.1"/>
    <property type="molecule type" value="Genomic_DNA"/>
</dbReference>
<proteinExistence type="predicted"/>
<name>A0A8X6RUL0_TRICX</name>
<keyword evidence="2" id="KW-1185">Reference proteome</keyword>
<evidence type="ECO:0000313" key="1">
    <source>
        <dbReference type="EMBL" id="GFX97791.1"/>
    </source>
</evidence>
<comment type="caution">
    <text evidence="1">The sequence shown here is derived from an EMBL/GenBank/DDBJ whole genome shotgun (WGS) entry which is preliminary data.</text>
</comment>
<sequence>MCWFSGPASQKNVGGMREDRWENKIDLTSFSIQYFERARVVVHGDGGLVLVIRSCATKECGWNAGGQMNSLAASVKLTYSASMVDRLTDFA</sequence>